<feature type="region of interest" description="Disordered" evidence="1">
    <location>
        <begin position="49"/>
        <end position="70"/>
    </location>
</feature>
<comment type="caution">
    <text evidence="2">The sequence shown here is derived from an EMBL/GenBank/DDBJ whole genome shotgun (WGS) entry which is preliminary data.</text>
</comment>
<gene>
    <name evidence="2" type="ORF">LCGC14_2071510</name>
</gene>
<feature type="compositionally biased region" description="Basic and acidic residues" evidence="1">
    <location>
        <begin position="49"/>
        <end position="64"/>
    </location>
</feature>
<name>A0A0F9EI83_9ZZZZ</name>
<evidence type="ECO:0000313" key="2">
    <source>
        <dbReference type="EMBL" id="KKL73773.1"/>
    </source>
</evidence>
<proteinExistence type="predicted"/>
<sequence>MIELDDAIVLVNQRFQNVWRMGAIQYRHYTQRDLDDLRAVLIQDLTRINKESHHEPESNQDRSRRVGGVP</sequence>
<dbReference type="EMBL" id="LAZR01024858">
    <property type="protein sequence ID" value="KKL73773.1"/>
    <property type="molecule type" value="Genomic_DNA"/>
</dbReference>
<protein>
    <submittedName>
        <fullName evidence="2">Uncharacterized protein</fullName>
    </submittedName>
</protein>
<reference evidence="2" key="1">
    <citation type="journal article" date="2015" name="Nature">
        <title>Complex archaea that bridge the gap between prokaryotes and eukaryotes.</title>
        <authorList>
            <person name="Spang A."/>
            <person name="Saw J.H."/>
            <person name="Jorgensen S.L."/>
            <person name="Zaremba-Niedzwiedzka K."/>
            <person name="Martijn J."/>
            <person name="Lind A.E."/>
            <person name="van Eijk R."/>
            <person name="Schleper C."/>
            <person name="Guy L."/>
            <person name="Ettema T.J."/>
        </authorList>
    </citation>
    <scope>NUCLEOTIDE SEQUENCE</scope>
</reference>
<dbReference type="AlphaFoldDB" id="A0A0F9EI83"/>
<organism evidence="2">
    <name type="scientific">marine sediment metagenome</name>
    <dbReference type="NCBI Taxonomy" id="412755"/>
    <lineage>
        <taxon>unclassified sequences</taxon>
        <taxon>metagenomes</taxon>
        <taxon>ecological metagenomes</taxon>
    </lineage>
</organism>
<accession>A0A0F9EI83</accession>
<evidence type="ECO:0000256" key="1">
    <source>
        <dbReference type="SAM" id="MobiDB-lite"/>
    </source>
</evidence>